<evidence type="ECO:0000313" key="6">
    <source>
        <dbReference type="Proteomes" id="UP001280121"/>
    </source>
</evidence>
<evidence type="ECO:0000256" key="2">
    <source>
        <dbReference type="PROSITE-ProRule" id="PRU00108"/>
    </source>
</evidence>
<gene>
    <name evidence="5" type="ORF">Ddye_014644</name>
</gene>
<dbReference type="GO" id="GO:0005634">
    <property type="term" value="C:nucleus"/>
    <property type="evidence" value="ECO:0007669"/>
    <property type="project" value="UniProtKB-SubCell"/>
</dbReference>
<dbReference type="GO" id="GO:0003677">
    <property type="term" value="F:DNA binding"/>
    <property type="evidence" value="ECO:0007669"/>
    <property type="project" value="UniProtKB-UniRule"/>
</dbReference>
<evidence type="ECO:0000256" key="3">
    <source>
        <dbReference type="RuleBase" id="RU000682"/>
    </source>
</evidence>
<dbReference type="PROSITE" id="PS50071">
    <property type="entry name" value="HOMEOBOX_2"/>
    <property type="match status" value="1"/>
</dbReference>
<dbReference type="InterPro" id="IPR042160">
    <property type="entry name" value="HD-Zip_IV"/>
</dbReference>
<protein>
    <recommendedName>
        <fullName evidence="4">Homeobox domain-containing protein</fullName>
    </recommendedName>
</protein>
<dbReference type="InterPro" id="IPR001356">
    <property type="entry name" value="HD"/>
</dbReference>
<keyword evidence="2 3" id="KW-0238">DNA-binding</keyword>
<reference evidence="5" key="1">
    <citation type="journal article" date="2023" name="Plant J.">
        <title>Genome sequences and population genomics provide insights into the demographic history, inbreeding, and mutation load of two 'living fossil' tree species of Dipteronia.</title>
        <authorList>
            <person name="Feng Y."/>
            <person name="Comes H.P."/>
            <person name="Chen J."/>
            <person name="Zhu S."/>
            <person name="Lu R."/>
            <person name="Zhang X."/>
            <person name="Li P."/>
            <person name="Qiu J."/>
            <person name="Olsen K.M."/>
            <person name="Qiu Y."/>
        </authorList>
    </citation>
    <scope>NUCLEOTIDE SEQUENCE</scope>
    <source>
        <strain evidence="5">KIB01</strain>
    </source>
</reference>
<dbReference type="Gene3D" id="3.30.2010.30">
    <property type="match status" value="1"/>
</dbReference>
<comment type="subcellular location">
    <subcellularLocation>
        <location evidence="1 2 3">Nucleus</location>
    </subcellularLocation>
</comment>
<dbReference type="PANTHER" id="PTHR45654">
    <property type="entry name" value="HOMEOBOX-LEUCINE ZIPPER PROTEIN MERISTEM L1"/>
    <property type="match status" value="1"/>
</dbReference>
<keyword evidence="6" id="KW-1185">Reference proteome</keyword>
<dbReference type="AlphaFoldDB" id="A0AAD9X978"/>
<dbReference type="Proteomes" id="UP001280121">
    <property type="component" value="Unassembled WGS sequence"/>
</dbReference>
<evidence type="ECO:0000259" key="4">
    <source>
        <dbReference type="PROSITE" id="PS50071"/>
    </source>
</evidence>
<accession>A0AAD9X978</accession>
<feature type="DNA-binding region" description="Homeobox" evidence="2">
    <location>
        <begin position="91"/>
        <end position="125"/>
    </location>
</feature>
<feature type="domain" description="Homeobox" evidence="4">
    <location>
        <begin position="89"/>
        <end position="124"/>
    </location>
</feature>
<proteinExistence type="predicted"/>
<dbReference type="InterPro" id="IPR009057">
    <property type="entry name" value="Homeodomain-like_sf"/>
</dbReference>
<evidence type="ECO:0000256" key="1">
    <source>
        <dbReference type="ARBA" id="ARBA00004123"/>
    </source>
</evidence>
<dbReference type="PANTHER" id="PTHR45654:SF5">
    <property type="entry name" value="HOMEOBOX-LEUCINE ZIPPER PROTEIN ANTHOCYANINLESS 2-RELATED"/>
    <property type="match status" value="1"/>
</dbReference>
<evidence type="ECO:0000313" key="5">
    <source>
        <dbReference type="EMBL" id="KAK2654788.1"/>
    </source>
</evidence>
<dbReference type="SUPFAM" id="SSF46689">
    <property type="entry name" value="Homeodomain-like"/>
    <property type="match status" value="1"/>
</dbReference>
<sequence>MVFFVVPWSFISIMKPYGILLLRAVENKSFSKNISVSEITYHDLISNLPDVLVLPPSYPYGGMENLGMVFLMPTVTKGDATGSFCKEFPHPDNKQRNDLGAQLGMESRQIKFWFHNRRTKMKTQSEHHDHDKIRAENKVLKEAMRNLLCTTCGSLEEMTSGGGGGIDFEIEQLRSENAQLKD</sequence>
<name>A0AAD9X978_9ROSI</name>
<dbReference type="SMART" id="SM00389">
    <property type="entry name" value="HOX"/>
    <property type="match status" value="1"/>
</dbReference>
<dbReference type="EMBL" id="JANJYI010000004">
    <property type="protein sequence ID" value="KAK2654788.1"/>
    <property type="molecule type" value="Genomic_DNA"/>
</dbReference>
<organism evidence="5 6">
    <name type="scientific">Dipteronia dyeriana</name>
    <dbReference type="NCBI Taxonomy" id="168575"/>
    <lineage>
        <taxon>Eukaryota</taxon>
        <taxon>Viridiplantae</taxon>
        <taxon>Streptophyta</taxon>
        <taxon>Embryophyta</taxon>
        <taxon>Tracheophyta</taxon>
        <taxon>Spermatophyta</taxon>
        <taxon>Magnoliopsida</taxon>
        <taxon>eudicotyledons</taxon>
        <taxon>Gunneridae</taxon>
        <taxon>Pentapetalae</taxon>
        <taxon>rosids</taxon>
        <taxon>malvids</taxon>
        <taxon>Sapindales</taxon>
        <taxon>Sapindaceae</taxon>
        <taxon>Hippocastanoideae</taxon>
        <taxon>Acereae</taxon>
        <taxon>Dipteronia</taxon>
    </lineage>
</organism>
<comment type="caution">
    <text evidence="5">The sequence shown here is derived from an EMBL/GenBank/DDBJ whole genome shotgun (WGS) entry which is preliminary data.</text>
</comment>
<dbReference type="Pfam" id="PF00046">
    <property type="entry name" value="Homeodomain"/>
    <property type="match status" value="1"/>
</dbReference>
<keyword evidence="2 3" id="KW-0539">Nucleus</keyword>
<dbReference type="CDD" id="cd00086">
    <property type="entry name" value="homeodomain"/>
    <property type="match status" value="1"/>
</dbReference>
<dbReference type="Gene3D" id="1.10.10.60">
    <property type="entry name" value="Homeodomain-like"/>
    <property type="match status" value="1"/>
</dbReference>
<keyword evidence="2 3" id="KW-0371">Homeobox</keyword>